<evidence type="ECO:0000313" key="1">
    <source>
        <dbReference type="EMBL" id="CAG8621477.1"/>
    </source>
</evidence>
<accession>A0ACA9MY20</accession>
<gene>
    <name evidence="1" type="ORF">DHETER_LOCUS8033</name>
</gene>
<sequence>IYIPKPKKEESIRKQQEEEEHPDYFGVTGHEPIFTREDPELTHLDENFKNIKGGQIKQESRKAKDSELGKLGIDTINMSDTLNDGEGIKELIKRNLGVNQEHHAVDTKPD</sequence>
<organism evidence="1 2">
    <name type="scientific">Dentiscutata heterogama</name>
    <dbReference type="NCBI Taxonomy" id="1316150"/>
    <lineage>
        <taxon>Eukaryota</taxon>
        <taxon>Fungi</taxon>
        <taxon>Fungi incertae sedis</taxon>
        <taxon>Mucoromycota</taxon>
        <taxon>Glomeromycotina</taxon>
        <taxon>Glomeromycetes</taxon>
        <taxon>Diversisporales</taxon>
        <taxon>Gigasporaceae</taxon>
        <taxon>Dentiscutata</taxon>
    </lineage>
</organism>
<evidence type="ECO:0000313" key="2">
    <source>
        <dbReference type="Proteomes" id="UP000789702"/>
    </source>
</evidence>
<protein>
    <submittedName>
        <fullName evidence="1">16141_t:CDS:1</fullName>
    </submittedName>
</protein>
<dbReference type="Proteomes" id="UP000789702">
    <property type="component" value="Unassembled WGS sequence"/>
</dbReference>
<proteinExistence type="predicted"/>
<comment type="caution">
    <text evidence="1">The sequence shown here is derived from an EMBL/GenBank/DDBJ whole genome shotgun (WGS) entry which is preliminary data.</text>
</comment>
<dbReference type="EMBL" id="CAJVPU010012223">
    <property type="protein sequence ID" value="CAG8621477.1"/>
    <property type="molecule type" value="Genomic_DNA"/>
</dbReference>
<name>A0ACA9MY20_9GLOM</name>
<keyword evidence="2" id="KW-1185">Reference proteome</keyword>
<reference evidence="1" key="1">
    <citation type="submission" date="2021-06" db="EMBL/GenBank/DDBJ databases">
        <authorList>
            <person name="Kallberg Y."/>
            <person name="Tangrot J."/>
            <person name="Rosling A."/>
        </authorList>
    </citation>
    <scope>NUCLEOTIDE SEQUENCE</scope>
    <source>
        <strain evidence="1">IL203A</strain>
    </source>
</reference>
<feature type="non-terminal residue" evidence="1">
    <location>
        <position position="1"/>
    </location>
</feature>